<protein>
    <submittedName>
        <fullName evidence="1">Uncharacterized protein</fullName>
    </submittedName>
</protein>
<organism evidence="1 2">
    <name type="scientific">Bythopirellula goksoeyrii</name>
    <dbReference type="NCBI Taxonomy" id="1400387"/>
    <lineage>
        <taxon>Bacteria</taxon>
        <taxon>Pseudomonadati</taxon>
        <taxon>Planctomycetota</taxon>
        <taxon>Planctomycetia</taxon>
        <taxon>Pirellulales</taxon>
        <taxon>Lacipirellulaceae</taxon>
        <taxon>Bythopirellula</taxon>
    </lineage>
</organism>
<proteinExistence type="predicted"/>
<evidence type="ECO:0000313" key="1">
    <source>
        <dbReference type="EMBL" id="QEG34341.1"/>
    </source>
</evidence>
<dbReference type="RefSeq" id="WP_148073005.1">
    <property type="nucleotide sequence ID" value="NZ_CP042913.1"/>
</dbReference>
<dbReference type="OrthoDB" id="263995at2"/>
<sequence length="157" mass="17551">MEPVVDIAFDCLPLRSIGRLDAPLDAPAEYRRRHEQLVSAMERFGPDRTYFLYNARCVFHLANSEIEGMVRYEFDGIIRTDASDLLTETVELDARLASETCGGLPDQVETWFKDRVEKAVAIEFDRFVAAGQLSQRSSELGQDVNPSNLAGFSGMGV</sequence>
<name>A0A5B9QJK3_9BACT</name>
<dbReference type="AlphaFoldDB" id="A0A5B9QJK3"/>
<dbReference type="EMBL" id="CP042913">
    <property type="protein sequence ID" value="QEG34341.1"/>
    <property type="molecule type" value="Genomic_DNA"/>
</dbReference>
<gene>
    <name evidence="1" type="ORF">Pr1d_16160</name>
</gene>
<accession>A0A5B9QJK3</accession>
<dbReference type="Proteomes" id="UP000323917">
    <property type="component" value="Chromosome"/>
</dbReference>
<dbReference type="KEGG" id="bgok:Pr1d_16160"/>
<keyword evidence="2" id="KW-1185">Reference proteome</keyword>
<reference evidence="1 2" key="1">
    <citation type="submission" date="2019-08" db="EMBL/GenBank/DDBJ databases">
        <title>Deep-cultivation of Planctomycetes and their phenomic and genomic characterization uncovers novel biology.</title>
        <authorList>
            <person name="Wiegand S."/>
            <person name="Jogler M."/>
            <person name="Boedeker C."/>
            <person name="Pinto D."/>
            <person name="Vollmers J."/>
            <person name="Rivas-Marin E."/>
            <person name="Kohn T."/>
            <person name="Peeters S.H."/>
            <person name="Heuer A."/>
            <person name="Rast P."/>
            <person name="Oberbeckmann S."/>
            <person name="Bunk B."/>
            <person name="Jeske O."/>
            <person name="Meyerdierks A."/>
            <person name="Storesund J.E."/>
            <person name="Kallscheuer N."/>
            <person name="Luecker S."/>
            <person name="Lage O.M."/>
            <person name="Pohl T."/>
            <person name="Merkel B.J."/>
            <person name="Hornburger P."/>
            <person name="Mueller R.-W."/>
            <person name="Bruemmer F."/>
            <person name="Labrenz M."/>
            <person name="Spormann A.M."/>
            <person name="Op den Camp H."/>
            <person name="Overmann J."/>
            <person name="Amann R."/>
            <person name="Jetten M.S.M."/>
            <person name="Mascher T."/>
            <person name="Medema M.H."/>
            <person name="Devos D.P."/>
            <person name="Kaster A.-K."/>
            <person name="Ovreas L."/>
            <person name="Rohde M."/>
            <person name="Galperin M.Y."/>
            <person name="Jogler C."/>
        </authorList>
    </citation>
    <scope>NUCLEOTIDE SEQUENCE [LARGE SCALE GENOMIC DNA]</scope>
    <source>
        <strain evidence="1 2">Pr1d</strain>
    </source>
</reference>
<evidence type="ECO:0000313" key="2">
    <source>
        <dbReference type="Proteomes" id="UP000323917"/>
    </source>
</evidence>